<dbReference type="InterPro" id="IPR019826">
    <property type="entry name" value="Carboxylesterase_B_AS"/>
</dbReference>
<dbReference type="PROSITE" id="PS00122">
    <property type="entry name" value="CARBOXYLESTERASE_B_1"/>
    <property type="match status" value="1"/>
</dbReference>
<evidence type="ECO:0000259" key="6">
    <source>
        <dbReference type="Pfam" id="PF00135"/>
    </source>
</evidence>
<dbReference type="InterPro" id="IPR029058">
    <property type="entry name" value="AB_hydrolase_fold"/>
</dbReference>
<evidence type="ECO:0000313" key="7">
    <source>
        <dbReference type="EMBL" id="BES89327.1"/>
    </source>
</evidence>
<keyword evidence="4" id="KW-0325">Glycoprotein</keyword>
<sequence length="572" mass="63268">MMNIFYSIAFCLAVLAAATPQPEVTLTLGKIKGTTKETVSGRKFHSFQSIPYAKPPIGKHRFKQSVPADPWLGVLNATHADVQCLQKFPKLFVSSPIPLQTFGSEDCLYLNIYTPKLPSELPDGKLLDVIFYIHGGGFVMGYGDQWGPEYILDRDVVFVNFNYRLDVLGFLSLEDDLAPGNNGLKDQNLALKWVNQHISAFGGHPNKITIVGMSAGAASVHYHVVSPQSKGLFQKAIASSGVALNPWAFAKAPRESGMALANIVGCPTNDSKLAIECMRNRPAGDLILAEDQIKAWGPLPLFTFVPVIEPPGPNAFIDRSPRDLIVSQSGSDVPLLLSIADDEGYVFAIRMIANEMASQQIDELWDKVAPIVFEFREVEPEKAIKVAHAIREHYMEGKAIKENPAGFTKAFGERYFGSGIQDAAKLHAKYQAKPVYGYKFAFQSPPGYNDMLMPSKDSNLYKGGKAFHGEDNTYLFNSGLTAPLKSFPEAVAMSKTMIDYWMKFITEDPVSSWQPVVSDDERVTMMEVVSSDPVKNVFTEQPSATTFWDQQGLPDHFLPQKVPIRAYTHNEL</sequence>
<evidence type="ECO:0000256" key="1">
    <source>
        <dbReference type="ARBA" id="ARBA00005964"/>
    </source>
</evidence>
<proteinExistence type="inferred from homology"/>
<dbReference type="EMBL" id="AP028909">
    <property type="protein sequence ID" value="BES89327.1"/>
    <property type="molecule type" value="Genomic_DNA"/>
</dbReference>
<dbReference type="PROSITE" id="PS00941">
    <property type="entry name" value="CARBOXYLESTERASE_B_2"/>
    <property type="match status" value="1"/>
</dbReference>
<evidence type="ECO:0000256" key="3">
    <source>
        <dbReference type="ARBA" id="ARBA00022801"/>
    </source>
</evidence>
<dbReference type="PANTHER" id="PTHR43142">
    <property type="entry name" value="CARBOXYLIC ESTER HYDROLASE"/>
    <property type="match status" value="1"/>
</dbReference>
<dbReference type="InterPro" id="IPR002018">
    <property type="entry name" value="CarbesteraseB"/>
</dbReference>
<dbReference type="PANTHER" id="PTHR43142:SF1">
    <property type="entry name" value="CARBOXYLIC ESTER HYDROLASE"/>
    <property type="match status" value="1"/>
</dbReference>
<evidence type="ECO:0000256" key="2">
    <source>
        <dbReference type="ARBA" id="ARBA00022487"/>
    </source>
</evidence>
<keyword evidence="2" id="KW-0719">Serine esterase</keyword>
<dbReference type="Pfam" id="PF00135">
    <property type="entry name" value="COesterase"/>
    <property type="match status" value="1"/>
</dbReference>
<gene>
    <name evidence="7" type="ORF">NTJ_02134</name>
</gene>
<feature type="chain" id="PRO_5044978507" description="Carboxylic ester hydrolase" evidence="5">
    <location>
        <begin position="19"/>
        <end position="572"/>
    </location>
</feature>
<keyword evidence="5" id="KW-0732">Signal</keyword>
<evidence type="ECO:0000256" key="5">
    <source>
        <dbReference type="RuleBase" id="RU361235"/>
    </source>
</evidence>
<protein>
    <recommendedName>
        <fullName evidence="5">Carboxylic ester hydrolase</fullName>
        <ecNumber evidence="5">3.1.1.-</ecNumber>
    </recommendedName>
</protein>
<organism evidence="7 8">
    <name type="scientific">Nesidiocoris tenuis</name>
    <dbReference type="NCBI Taxonomy" id="355587"/>
    <lineage>
        <taxon>Eukaryota</taxon>
        <taxon>Metazoa</taxon>
        <taxon>Ecdysozoa</taxon>
        <taxon>Arthropoda</taxon>
        <taxon>Hexapoda</taxon>
        <taxon>Insecta</taxon>
        <taxon>Pterygota</taxon>
        <taxon>Neoptera</taxon>
        <taxon>Paraneoptera</taxon>
        <taxon>Hemiptera</taxon>
        <taxon>Heteroptera</taxon>
        <taxon>Panheteroptera</taxon>
        <taxon>Cimicomorpha</taxon>
        <taxon>Miridae</taxon>
        <taxon>Dicyphina</taxon>
        <taxon>Nesidiocoris</taxon>
    </lineage>
</organism>
<dbReference type="EC" id="3.1.1.-" evidence="5"/>
<accession>A0ABN7ADJ1</accession>
<comment type="similarity">
    <text evidence="1 5">Belongs to the type-B carboxylesterase/lipase family.</text>
</comment>
<keyword evidence="3 5" id="KW-0378">Hydrolase</keyword>
<evidence type="ECO:0000313" key="8">
    <source>
        <dbReference type="Proteomes" id="UP001307889"/>
    </source>
</evidence>
<evidence type="ECO:0000256" key="4">
    <source>
        <dbReference type="ARBA" id="ARBA00023180"/>
    </source>
</evidence>
<dbReference type="Proteomes" id="UP001307889">
    <property type="component" value="Chromosome 1"/>
</dbReference>
<feature type="signal peptide" evidence="5">
    <location>
        <begin position="1"/>
        <end position="18"/>
    </location>
</feature>
<reference evidence="7 8" key="1">
    <citation type="submission" date="2023-09" db="EMBL/GenBank/DDBJ databases">
        <title>Nesidiocoris tenuis whole genome shotgun sequence.</title>
        <authorList>
            <person name="Shibata T."/>
            <person name="Shimoda M."/>
            <person name="Kobayashi T."/>
            <person name="Uehara T."/>
        </authorList>
    </citation>
    <scope>NUCLEOTIDE SEQUENCE [LARGE SCALE GENOMIC DNA]</scope>
    <source>
        <strain evidence="7 8">Japan</strain>
    </source>
</reference>
<keyword evidence="8" id="KW-1185">Reference proteome</keyword>
<dbReference type="SUPFAM" id="SSF53474">
    <property type="entry name" value="alpha/beta-Hydrolases"/>
    <property type="match status" value="1"/>
</dbReference>
<feature type="domain" description="Carboxylesterase type B" evidence="6">
    <location>
        <begin position="21"/>
        <end position="524"/>
    </location>
</feature>
<dbReference type="InterPro" id="IPR019819">
    <property type="entry name" value="Carboxylesterase_B_CS"/>
</dbReference>
<dbReference type="Gene3D" id="3.40.50.1820">
    <property type="entry name" value="alpha/beta hydrolase"/>
    <property type="match status" value="1"/>
</dbReference>
<name>A0ABN7ADJ1_9HEMI</name>